<organism evidence="8 9">
    <name type="scientific">Vulcaniibacterium thermophilum</name>
    <dbReference type="NCBI Taxonomy" id="1169913"/>
    <lineage>
        <taxon>Bacteria</taxon>
        <taxon>Pseudomonadati</taxon>
        <taxon>Pseudomonadota</taxon>
        <taxon>Gammaproteobacteria</taxon>
        <taxon>Lysobacterales</taxon>
        <taxon>Lysobacteraceae</taxon>
        <taxon>Vulcaniibacterium</taxon>
    </lineage>
</organism>
<proteinExistence type="predicted"/>
<reference evidence="8" key="2">
    <citation type="submission" date="2020-09" db="EMBL/GenBank/DDBJ databases">
        <authorList>
            <person name="Sun Q."/>
            <person name="Kim S."/>
        </authorList>
    </citation>
    <scope>NUCLEOTIDE SEQUENCE</scope>
    <source>
        <strain evidence="8">KCTC 32020</strain>
    </source>
</reference>
<evidence type="ECO:0000313" key="9">
    <source>
        <dbReference type="Proteomes" id="UP000636453"/>
    </source>
</evidence>
<dbReference type="EMBL" id="BNCF01000001">
    <property type="protein sequence ID" value="GHE25695.1"/>
    <property type="molecule type" value="Genomic_DNA"/>
</dbReference>
<keyword evidence="2" id="KW-0201">Cytochrome c-type biogenesis</keyword>
<protein>
    <submittedName>
        <fullName evidence="8">Cytochrome c biogenesis protein</fullName>
    </submittedName>
</protein>
<dbReference type="InterPro" id="IPR019734">
    <property type="entry name" value="TPR_rpt"/>
</dbReference>
<feature type="transmembrane region" description="Helical" evidence="5">
    <location>
        <begin position="6"/>
        <end position="24"/>
    </location>
</feature>
<keyword evidence="1" id="KW-0677">Repeat</keyword>
<dbReference type="Pfam" id="PF23892">
    <property type="entry name" value="Ig_CycH"/>
    <property type="match status" value="1"/>
</dbReference>
<evidence type="ECO:0000256" key="4">
    <source>
        <dbReference type="PROSITE-ProRule" id="PRU00339"/>
    </source>
</evidence>
<dbReference type="Proteomes" id="UP000636453">
    <property type="component" value="Unassembled WGS sequence"/>
</dbReference>
<dbReference type="Gene3D" id="1.25.40.10">
    <property type="entry name" value="Tetratricopeptide repeat domain"/>
    <property type="match status" value="1"/>
</dbReference>
<dbReference type="Pfam" id="PF23914">
    <property type="entry name" value="TPR_CcmH_CycH"/>
    <property type="match status" value="1"/>
</dbReference>
<dbReference type="InterPro" id="IPR056413">
    <property type="entry name" value="TPR_CcmH_CycH"/>
</dbReference>
<keyword evidence="9" id="KW-1185">Reference proteome</keyword>
<dbReference type="SUPFAM" id="SSF48452">
    <property type="entry name" value="TPR-like"/>
    <property type="match status" value="1"/>
</dbReference>
<gene>
    <name evidence="8" type="primary">cycH</name>
    <name evidence="8" type="ORF">GCM10007167_03090</name>
</gene>
<keyword evidence="5" id="KW-1133">Transmembrane helix</keyword>
<evidence type="ECO:0000256" key="3">
    <source>
        <dbReference type="ARBA" id="ARBA00022803"/>
    </source>
</evidence>
<dbReference type="InterPro" id="IPR051263">
    <property type="entry name" value="C-type_cytochrome_biogenesis"/>
</dbReference>
<dbReference type="AlphaFoldDB" id="A0A918YXA1"/>
<dbReference type="InterPro" id="IPR011990">
    <property type="entry name" value="TPR-like_helical_dom_sf"/>
</dbReference>
<feature type="repeat" description="TPR" evidence="4">
    <location>
        <begin position="87"/>
        <end position="120"/>
    </location>
</feature>
<feature type="domain" description="Cytochrome c-type biogenesis protein H Ig-like" evidence="6">
    <location>
        <begin position="222"/>
        <end position="326"/>
    </location>
</feature>
<dbReference type="RefSeq" id="WP_146472565.1">
    <property type="nucleotide sequence ID" value="NZ_BNCF01000001.1"/>
</dbReference>
<evidence type="ECO:0000313" key="8">
    <source>
        <dbReference type="EMBL" id="GHE25695.1"/>
    </source>
</evidence>
<keyword evidence="5" id="KW-0472">Membrane</keyword>
<sequence length="329" mass="35043">MSPTAAFILAAGILAVLALGYVLMPLWRRRPVASALAVGVLAVTAGALYVLVGTPRALDPAQARTPRTLAEAIVQLEAEVRREPDQAEAWRLLGRAYTAENRRAEARDALARAARLRPQDPDALVEAAEARAQASPQLRFDAEAVALLRRALEVQPQHQRARWFLGIALRQAGRAAEAASTWEPLLAAVPPQTAARLREQIDLARADAGLPPLPRDAAAQALTVRVALDPAFAARMPEGATLFVIARQPGAPMPVAVEKRPAGGFPLEVTLDDGDGPMPTARLSSLQEVEVLARLSRSGDAARQAGDVESAPVRVRLPARAPVELVLGR</sequence>
<reference evidence="8" key="1">
    <citation type="journal article" date="2014" name="Int. J. Syst. Evol. Microbiol.">
        <title>Complete genome sequence of Corynebacterium casei LMG S-19264T (=DSM 44701T), isolated from a smear-ripened cheese.</title>
        <authorList>
            <consortium name="US DOE Joint Genome Institute (JGI-PGF)"/>
            <person name="Walter F."/>
            <person name="Albersmeier A."/>
            <person name="Kalinowski J."/>
            <person name="Ruckert C."/>
        </authorList>
    </citation>
    <scope>NUCLEOTIDE SEQUENCE</scope>
    <source>
        <strain evidence="8">KCTC 32020</strain>
    </source>
</reference>
<dbReference type="PANTHER" id="PTHR47870">
    <property type="entry name" value="CYTOCHROME C-TYPE BIOGENESIS PROTEIN CCMH"/>
    <property type="match status" value="1"/>
</dbReference>
<name>A0A918YXA1_9GAMM</name>
<dbReference type="PROSITE" id="PS50005">
    <property type="entry name" value="TPR"/>
    <property type="match status" value="1"/>
</dbReference>
<dbReference type="OrthoDB" id="9776053at2"/>
<keyword evidence="5" id="KW-0812">Transmembrane</keyword>
<evidence type="ECO:0000259" key="7">
    <source>
        <dbReference type="Pfam" id="PF23914"/>
    </source>
</evidence>
<feature type="domain" description="Cytochrome c-type biogenesis protein H TPR" evidence="7">
    <location>
        <begin position="62"/>
        <end position="193"/>
    </location>
</feature>
<evidence type="ECO:0000259" key="6">
    <source>
        <dbReference type="Pfam" id="PF23892"/>
    </source>
</evidence>
<evidence type="ECO:0000256" key="2">
    <source>
        <dbReference type="ARBA" id="ARBA00022748"/>
    </source>
</evidence>
<comment type="caution">
    <text evidence="8">The sequence shown here is derived from an EMBL/GenBank/DDBJ whole genome shotgun (WGS) entry which is preliminary data.</text>
</comment>
<feature type="transmembrane region" description="Helical" evidence="5">
    <location>
        <begin position="31"/>
        <end position="52"/>
    </location>
</feature>
<accession>A0A918YXA1</accession>
<evidence type="ECO:0000256" key="5">
    <source>
        <dbReference type="SAM" id="Phobius"/>
    </source>
</evidence>
<dbReference type="InterPro" id="IPR056412">
    <property type="entry name" value="Ig_CycH"/>
</dbReference>
<evidence type="ECO:0000256" key="1">
    <source>
        <dbReference type="ARBA" id="ARBA00022737"/>
    </source>
</evidence>
<keyword evidence="3 4" id="KW-0802">TPR repeat</keyword>
<dbReference type="PANTHER" id="PTHR47870:SF1">
    <property type="entry name" value="CYTOCHROME C-TYPE BIOGENESIS PROTEIN CCMH"/>
    <property type="match status" value="1"/>
</dbReference>
<dbReference type="GO" id="GO:0017004">
    <property type="term" value="P:cytochrome complex assembly"/>
    <property type="evidence" value="ECO:0007669"/>
    <property type="project" value="UniProtKB-KW"/>
</dbReference>